<reference evidence="7 8" key="1">
    <citation type="submission" date="2024-02" db="EMBL/GenBank/DDBJ databases">
        <authorList>
            <person name="Saticioglu I.B."/>
        </authorList>
    </citation>
    <scope>NUCLEOTIDE SEQUENCE [LARGE SCALE GENOMIC DNA]</scope>
    <source>
        <strain evidence="7 8">Mu-43</strain>
    </source>
</reference>
<keyword evidence="2 5" id="KW-0812">Transmembrane</keyword>
<evidence type="ECO:0000256" key="4">
    <source>
        <dbReference type="ARBA" id="ARBA00023136"/>
    </source>
</evidence>
<dbReference type="Pfam" id="PF12698">
    <property type="entry name" value="ABC2_membrane_3"/>
    <property type="match status" value="1"/>
</dbReference>
<accession>A0ABU8LGA6</accession>
<organism evidence="7 8">
    <name type="scientific">Microbacterium istanbulense</name>
    <dbReference type="NCBI Taxonomy" id="3122049"/>
    <lineage>
        <taxon>Bacteria</taxon>
        <taxon>Bacillati</taxon>
        <taxon>Actinomycetota</taxon>
        <taxon>Actinomycetes</taxon>
        <taxon>Micrococcales</taxon>
        <taxon>Microbacteriaceae</taxon>
        <taxon>Microbacterium</taxon>
    </lineage>
</organism>
<sequence>MSESSVTPAVTPWQRVVGTGIALSLVVGVILLAFAWPSLTASPRGVPIGIVGEGPAAEQVTAAVGANADDAIELISYEDRDAAVAAVERREAYGAIVLPANPAAPGAAPEVLKATAGSAQVAGILDGLAARVQDQVDEQIRAQVEAMSAQTPGPVTIPRVKVTVTDLVPFAESDSTGAGLAVAMFPLVLGGVIGGVVLTLTVSGAVRRVVGVVVYAAAAGLVLAGVLQGWVGGLQGNFWANVLALALAVGAISSTVTGLTSLFGRVGTGLGAIVMVLFANPISAASVPVQFLLQPWGAIGQLLPPGAAGTLLRDLSYFPAADATGPWLLLSVWFVVGLALTSVDLSARRAAARRAVQITA</sequence>
<evidence type="ECO:0000256" key="3">
    <source>
        <dbReference type="ARBA" id="ARBA00022989"/>
    </source>
</evidence>
<feature type="transmembrane region" description="Helical" evidence="5">
    <location>
        <begin position="178"/>
        <end position="200"/>
    </location>
</feature>
<proteinExistence type="predicted"/>
<evidence type="ECO:0000256" key="5">
    <source>
        <dbReference type="SAM" id="Phobius"/>
    </source>
</evidence>
<dbReference type="RefSeq" id="WP_337316411.1">
    <property type="nucleotide sequence ID" value="NZ_JBBDGN010000001.1"/>
</dbReference>
<evidence type="ECO:0000259" key="6">
    <source>
        <dbReference type="Pfam" id="PF12698"/>
    </source>
</evidence>
<feature type="domain" description="ABC-2 type transporter transmembrane" evidence="6">
    <location>
        <begin position="24"/>
        <end position="341"/>
    </location>
</feature>
<keyword evidence="8" id="KW-1185">Reference proteome</keyword>
<keyword evidence="3 5" id="KW-1133">Transmembrane helix</keyword>
<dbReference type="EMBL" id="JBBDGN010000001">
    <property type="protein sequence ID" value="MEJ1090233.1"/>
    <property type="molecule type" value="Genomic_DNA"/>
</dbReference>
<keyword evidence="4 5" id="KW-0472">Membrane</keyword>
<feature type="transmembrane region" description="Helical" evidence="5">
    <location>
        <begin position="327"/>
        <end position="347"/>
    </location>
</feature>
<protein>
    <submittedName>
        <fullName evidence="7">ABC transporter permease</fullName>
    </submittedName>
</protein>
<name>A0ABU8LGA6_9MICO</name>
<dbReference type="Proteomes" id="UP001366085">
    <property type="component" value="Unassembled WGS sequence"/>
</dbReference>
<feature type="transmembrane region" description="Helical" evidence="5">
    <location>
        <begin position="270"/>
        <end position="293"/>
    </location>
</feature>
<feature type="transmembrane region" description="Helical" evidence="5">
    <location>
        <begin position="16"/>
        <end position="36"/>
    </location>
</feature>
<dbReference type="InterPro" id="IPR013525">
    <property type="entry name" value="ABC2_TM"/>
</dbReference>
<evidence type="ECO:0000313" key="7">
    <source>
        <dbReference type="EMBL" id="MEJ1090233.1"/>
    </source>
</evidence>
<feature type="transmembrane region" description="Helical" evidence="5">
    <location>
        <begin position="212"/>
        <end position="232"/>
    </location>
</feature>
<gene>
    <name evidence="7" type="ORF">WDU93_00890</name>
</gene>
<comment type="subcellular location">
    <subcellularLocation>
        <location evidence="1">Membrane</location>
        <topology evidence="1">Multi-pass membrane protein</topology>
    </subcellularLocation>
</comment>
<comment type="caution">
    <text evidence="7">The sequence shown here is derived from an EMBL/GenBank/DDBJ whole genome shotgun (WGS) entry which is preliminary data.</text>
</comment>
<evidence type="ECO:0000256" key="1">
    <source>
        <dbReference type="ARBA" id="ARBA00004141"/>
    </source>
</evidence>
<feature type="transmembrane region" description="Helical" evidence="5">
    <location>
        <begin position="238"/>
        <end position="263"/>
    </location>
</feature>
<evidence type="ECO:0000256" key="2">
    <source>
        <dbReference type="ARBA" id="ARBA00022692"/>
    </source>
</evidence>
<evidence type="ECO:0000313" key="8">
    <source>
        <dbReference type="Proteomes" id="UP001366085"/>
    </source>
</evidence>